<comment type="caution">
    <text evidence="1">The sequence shown here is derived from an EMBL/GenBank/DDBJ whole genome shotgun (WGS) entry which is preliminary data.</text>
</comment>
<protein>
    <submittedName>
        <fullName evidence="1">Uncharacterized protein</fullName>
    </submittedName>
</protein>
<reference evidence="1" key="1">
    <citation type="submission" date="2023-05" db="EMBL/GenBank/DDBJ databases">
        <authorList>
            <person name="Stuckert A."/>
        </authorList>
    </citation>
    <scope>NUCLEOTIDE SEQUENCE</scope>
</reference>
<organism evidence="1 2">
    <name type="scientific">Staurois parvus</name>
    <dbReference type="NCBI Taxonomy" id="386267"/>
    <lineage>
        <taxon>Eukaryota</taxon>
        <taxon>Metazoa</taxon>
        <taxon>Chordata</taxon>
        <taxon>Craniata</taxon>
        <taxon>Vertebrata</taxon>
        <taxon>Euteleostomi</taxon>
        <taxon>Amphibia</taxon>
        <taxon>Batrachia</taxon>
        <taxon>Anura</taxon>
        <taxon>Neobatrachia</taxon>
        <taxon>Ranoidea</taxon>
        <taxon>Ranidae</taxon>
        <taxon>Staurois</taxon>
    </lineage>
</organism>
<keyword evidence="2" id="KW-1185">Reference proteome</keyword>
<evidence type="ECO:0000313" key="1">
    <source>
        <dbReference type="EMBL" id="CAI9619907.1"/>
    </source>
</evidence>
<dbReference type="EMBL" id="CATNWA010020791">
    <property type="protein sequence ID" value="CAI9619907.1"/>
    <property type="molecule type" value="Genomic_DNA"/>
</dbReference>
<evidence type="ECO:0000313" key="2">
    <source>
        <dbReference type="Proteomes" id="UP001162483"/>
    </source>
</evidence>
<proteinExistence type="predicted"/>
<sequence length="45" mass="4990">SGDFHPPRAERKLLLQALASDGLDTDRSHKTALTADEKRYLAVPQ</sequence>
<accession>A0ABN9HG96</accession>
<feature type="non-terminal residue" evidence="1">
    <location>
        <position position="1"/>
    </location>
</feature>
<gene>
    <name evidence="1" type="ORF">SPARVUS_LOCUS15909784</name>
</gene>
<name>A0ABN9HG96_9NEOB</name>
<dbReference type="Proteomes" id="UP001162483">
    <property type="component" value="Unassembled WGS sequence"/>
</dbReference>